<name>A0A2T7FWM0_9RHOB</name>
<evidence type="ECO:0000313" key="2">
    <source>
        <dbReference type="Proteomes" id="UP000244817"/>
    </source>
</evidence>
<protein>
    <submittedName>
        <fullName evidence="1">Carbon monoxide dehydrogenase</fullName>
    </submittedName>
</protein>
<dbReference type="RefSeq" id="WP_108640723.1">
    <property type="nucleotide sequence ID" value="NZ_QCYG01000005.1"/>
</dbReference>
<dbReference type="InterPro" id="IPR010419">
    <property type="entry name" value="CO_DH_gsu"/>
</dbReference>
<sequence length="148" mass="15612">MEITGEQRIAADSDTVWRHLIDPDTLKACIPGCDRFTGTLEDGYEAVIKQKVGPFPITVTVSLDVEVVSLPDRYRISAAGQGGFAGHGSGVADVTLIDAGGETVLRYTVDAKLGGRLSKLGQPIVTAFAAKLADRFFDRFGAVVAATA</sequence>
<organism evidence="1 2">
    <name type="scientific">Thalassorhabdomicrobium marinisediminis</name>
    <dbReference type="NCBI Taxonomy" id="2170577"/>
    <lineage>
        <taxon>Bacteria</taxon>
        <taxon>Pseudomonadati</taxon>
        <taxon>Pseudomonadota</taxon>
        <taxon>Alphaproteobacteria</taxon>
        <taxon>Rhodobacterales</taxon>
        <taxon>Paracoccaceae</taxon>
        <taxon>Thalassorhabdomicrobium</taxon>
    </lineage>
</organism>
<dbReference type="Proteomes" id="UP000244817">
    <property type="component" value="Unassembled WGS sequence"/>
</dbReference>
<keyword evidence="2" id="KW-1185">Reference proteome</keyword>
<dbReference type="OrthoDB" id="9787428at2"/>
<gene>
    <name evidence="1" type="ORF">DC363_08475</name>
</gene>
<comment type="caution">
    <text evidence="1">The sequence shown here is derived from an EMBL/GenBank/DDBJ whole genome shotgun (WGS) entry which is preliminary data.</text>
</comment>
<dbReference type="PANTHER" id="PTHR38588">
    <property type="entry name" value="BLL0334 PROTEIN"/>
    <property type="match status" value="1"/>
</dbReference>
<dbReference type="InterPro" id="IPR023393">
    <property type="entry name" value="START-like_dom_sf"/>
</dbReference>
<dbReference type="CDD" id="cd05018">
    <property type="entry name" value="CoxG"/>
    <property type="match status" value="1"/>
</dbReference>
<dbReference type="SUPFAM" id="SSF55961">
    <property type="entry name" value="Bet v1-like"/>
    <property type="match status" value="1"/>
</dbReference>
<accession>A0A2T7FWM0</accession>
<dbReference type="Pfam" id="PF06240">
    <property type="entry name" value="COXG"/>
    <property type="match status" value="1"/>
</dbReference>
<dbReference type="Gene3D" id="3.30.530.20">
    <property type="match status" value="1"/>
</dbReference>
<proteinExistence type="predicted"/>
<evidence type="ECO:0000313" key="1">
    <source>
        <dbReference type="EMBL" id="PVA06562.1"/>
    </source>
</evidence>
<reference evidence="1 2" key="1">
    <citation type="submission" date="2018-04" db="EMBL/GenBank/DDBJ databases">
        <title>Pelagivirga bohaiensis gen. nov., sp. nov., a bacterium isolated from the Bohai Sea.</title>
        <authorList>
            <person name="Ji X."/>
        </authorList>
    </citation>
    <scope>NUCLEOTIDE SEQUENCE [LARGE SCALE GENOMIC DNA]</scope>
    <source>
        <strain evidence="1 2">BH-SD16</strain>
    </source>
</reference>
<dbReference type="PANTHER" id="PTHR38588:SF1">
    <property type="entry name" value="BLL0334 PROTEIN"/>
    <property type="match status" value="1"/>
</dbReference>
<dbReference type="EMBL" id="QCYG01000005">
    <property type="protein sequence ID" value="PVA06562.1"/>
    <property type="molecule type" value="Genomic_DNA"/>
</dbReference>
<dbReference type="AlphaFoldDB" id="A0A2T7FWM0"/>